<evidence type="ECO:0000313" key="3">
    <source>
        <dbReference type="Proteomes" id="UP000241769"/>
    </source>
</evidence>
<dbReference type="InParanoid" id="A0A2P6NDF4"/>
<name>A0A2P6NDF4_9EUKA</name>
<accession>A0A2P6NDF4</accession>
<protein>
    <recommendedName>
        <fullName evidence="1">ATP-dependent DNA helicase RecQ zinc-binding domain-containing protein</fullName>
    </recommendedName>
</protein>
<sequence>GMYQKKARSMMFDKLDDIGAYVENTTKCRRQMLHFGEEAPAHCGNCDICLGTFQKDATAPAPVKKGRTRTKAAENKKGSVSVASVEGSNFNTEESVVCKRREREREGQRLYLGRLAMSFILDSHSPTFIALLLSEEKETDTQVRADVRRLALYGSPCSAQTSRIPEACKYRIMCSLLNIS</sequence>
<evidence type="ECO:0000259" key="1">
    <source>
        <dbReference type="Pfam" id="PF16124"/>
    </source>
</evidence>
<dbReference type="Proteomes" id="UP000241769">
    <property type="component" value="Unassembled WGS sequence"/>
</dbReference>
<dbReference type="EMBL" id="MDYQ01000113">
    <property type="protein sequence ID" value="PRP81961.1"/>
    <property type="molecule type" value="Genomic_DNA"/>
</dbReference>
<dbReference type="AlphaFoldDB" id="A0A2P6NDF4"/>
<organism evidence="2 3">
    <name type="scientific">Planoprotostelium fungivorum</name>
    <dbReference type="NCBI Taxonomy" id="1890364"/>
    <lineage>
        <taxon>Eukaryota</taxon>
        <taxon>Amoebozoa</taxon>
        <taxon>Evosea</taxon>
        <taxon>Variosea</taxon>
        <taxon>Cavosteliida</taxon>
        <taxon>Cavosteliaceae</taxon>
        <taxon>Planoprotostelium</taxon>
    </lineage>
</organism>
<keyword evidence="3" id="KW-1185">Reference proteome</keyword>
<feature type="domain" description="ATP-dependent DNA helicase RecQ zinc-binding" evidence="1">
    <location>
        <begin position="5"/>
        <end position="50"/>
    </location>
</feature>
<proteinExistence type="predicted"/>
<comment type="caution">
    <text evidence="2">The sequence shown here is derived from an EMBL/GenBank/DDBJ whole genome shotgun (WGS) entry which is preliminary data.</text>
</comment>
<evidence type="ECO:0000313" key="2">
    <source>
        <dbReference type="EMBL" id="PRP81961.1"/>
    </source>
</evidence>
<dbReference type="Gene3D" id="1.10.10.10">
    <property type="entry name" value="Winged helix-like DNA-binding domain superfamily/Winged helix DNA-binding domain"/>
    <property type="match status" value="1"/>
</dbReference>
<reference evidence="2 3" key="1">
    <citation type="journal article" date="2018" name="Genome Biol. Evol.">
        <title>Multiple Roots of Fruiting Body Formation in Amoebozoa.</title>
        <authorList>
            <person name="Hillmann F."/>
            <person name="Forbes G."/>
            <person name="Novohradska S."/>
            <person name="Ferling I."/>
            <person name="Riege K."/>
            <person name="Groth M."/>
            <person name="Westermann M."/>
            <person name="Marz M."/>
            <person name="Spaller T."/>
            <person name="Winckler T."/>
            <person name="Schaap P."/>
            <person name="Glockner G."/>
        </authorList>
    </citation>
    <scope>NUCLEOTIDE SEQUENCE [LARGE SCALE GENOMIC DNA]</scope>
    <source>
        <strain evidence="2 3">Jena</strain>
    </source>
</reference>
<feature type="non-terminal residue" evidence="2">
    <location>
        <position position="1"/>
    </location>
</feature>
<dbReference type="InterPro" id="IPR036388">
    <property type="entry name" value="WH-like_DNA-bd_sf"/>
</dbReference>
<dbReference type="Pfam" id="PF16124">
    <property type="entry name" value="RecQ_Zn_bind"/>
    <property type="match status" value="1"/>
</dbReference>
<gene>
    <name evidence="2" type="ORF">PROFUN_10533</name>
</gene>
<dbReference type="InterPro" id="IPR032284">
    <property type="entry name" value="RecQ_Zn-bd"/>
</dbReference>